<dbReference type="Pfam" id="PF09577">
    <property type="entry name" value="Spore_YpjB"/>
    <property type="match status" value="1"/>
</dbReference>
<keyword evidence="1" id="KW-1133">Transmembrane helix</keyword>
<evidence type="ECO:0000313" key="3">
    <source>
        <dbReference type="Proteomes" id="UP001180087"/>
    </source>
</evidence>
<dbReference type="InterPro" id="IPR014231">
    <property type="entry name" value="Spore_YpjB"/>
</dbReference>
<keyword evidence="1" id="KW-0812">Transmembrane</keyword>
<evidence type="ECO:0000313" key="2">
    <source>
        <dbReference type="EMBL" id="WLV23427.1"/>
    </source>
</evidence>
<dbReference type="Proteomes" id="UP001180087">
    <property type="component" value="Chromosome"/>
</dbReference>
<keyword evidence="3" id="KW-1185">Reference proteome</keyword>
<sequence length="83" mass="9476">MGKLIKKHRWSIILAILGISAIVIFNFSSNEGKDVQETSYMPARTFEMMPLLWITGIVGGCIAITLTYVSWKKFRAQRRKKAD</sequence>
<evidence type="ECO:0000256" key="1">
    <source>
        <dbReference type="SAM" id="Phobius"/>
    </source>
</evidence>
<proteinExistence type="predicted"/>
<organism evidence="2 3">
    <name type="scientific">Aciduricibacillus chroicocephali</name>
    <dbReference type="NCBI Taxonomy" id="3054939"/>
    <lineage>
        <taxon>Bacteria</taxon>
        <taxon>Bacillati</taxon>
        <taxon>Bacillota</taxon>
        <taxon>Bacilli</taxon>
        <taxon>Bacillales</taxon>
        <taxon>Bacillaceae</taxon>
        <taxon>Aciduricibacillus</taxon>
    </lineage>
</organism>
<feature type="transmembrane region" description="Helical" evidence="1">
    <location>
        <begin position="49"/>
        <end position="71"/>
    </location>
</feature>
<protein>
    <submittedName>
        <fullName evidence="2">Sporulation protein YpjB</fullName>
    </submittedName>
</protein>
<name>A0ABY9KRU4_9BACI</name>
<dbReference type="EMBL" id="CP129113">
    <property type="protein sequence ID" value="WLV23427.1"/>
    <property type="molecule type" value="Genomic_DNA"/>
</dbReference>
<dbReference type="RefSeq" id="WP_348025494.1">
    <property type="nucleotide sequence ID" value="NZ_CP129113.1"/>
</dbReference>
<reference evidence="2" key="1">
    <citation type="submission" date="2023-06" db="EMBL/GenBank/DDBJ databases">
        <title>A Treasure from Seagulls: Isolation and Description of Aciduricobacillus qingdaonensis gen. nov., sp. nov., a Rare Obligately Uric Acid-utilizing Member in the Family Bacillaceae.</title>
        <authorList>
            <person name="Liu W."/>
            <person name="Wang B."/>
        </authorList>
    </citation>
    <scope>NUCLEOTIDE SEQUENCE</scope>
    <source>
        <strain evidence="2">44XB</strain>
    </source>
</reference>
<accession>A0ABY9KRU4</accession>
<keyword evidence="1" id="KW-0472">Membrane</keyword>
<gene>
    <name evidence="2" type="ORF">QR721_07100</name>
</gene>
<feature type="transmembrane region" description="Helical" evidence="1">
    <location>
        <begin position="12"/>
        <end position="29"/>
    </location>
</feature>